<sequence length="505" mass="56122">MWSRLERAWAVRMSDRALALETAEEQPRSVGHEVLRAYLHWRDAQYDEAFLCLERADARMEEAPPVWAARAANVRGVVLLNLGRGDAALTAFQSQLTLAREAHDPEMEGLAHNDIGVLLVWDDPQRALLRYQMAYQVFQEAGEAHRANLGLASFNLSVVYAELGERERSDALLAQATRLVREARAWPYWVGTVSQQALRIAAAGDLEAARHLVTDLPPGLPADSHDTLRFFAAKLEALHGDPARALTGLDALSGWLAGRDDMRDDFLETQAHALERLGDFQGAARVFRALLDCVRERHRREQDMGLKVTETMHRTEETRRTAEQFWAEAQTLRSLHREAAELSLRDDLTGLPNRRHFVAWSRENLEAGRRITLAFVDVDHFKEVNDAHGHDVGDAVLRGVTALLQAHLGAGDLLARLGGDEFVAARVGADAAGLSRRLEGARRACEKRGWDELGAAVPVTLSVGVTVAGVPLPEGLRRADQAMYAAKRAGRNQVRVWEEQLEVDA</sequence>
<dbReference type="CDD" id="cd01949">
    <property type="entry name" value="GGDEF"/>
    <property type="match status" value="1"/>
</dbReference>
<dbReference type="InterPro" id="IPR043128">
    <property type="entry name" value="Rev_trsase/Diguanyl_cyclase"/>
</dbReference>
<accession>A0A7X1NVU4</accession>
<dbReference type="Proteomes" id="UP000484842">
    <property type="component" value="Unassembled WGS sequence"/>
</dbReference>
<dbReference type="Gene3D" id="3.30.70.270">
    <property type="match status" value="1"/>
</dbReference>
<dbReference type="RefSeq" id="WP_152870481.1">
    <property type="nucleotide sequence ID" value="NZ_WBSL01000002.1"/>
</dbReference>
<evidence type="ECO:0000313" key="3">
    <source>
        <dbReference type="Proteomes" id="UP000484842"/>
    </source>
</evidence>
<reference evidence="2 3" key="1">
    <citation type="submission" date="2019-10" db="EMBL/GenBank/DDBJ databases">
        <title>Deinococcus sp. isolated from soil.</title>
        <authorList>
            <person name="Li Y."/>
            <person name="Wang J."/>
        </authorList>
    </citation>
    <scope>NUCLEOTIDE SEQUENCE [LARGE SCALE GENOMIC DNA]</scope>
    <source>
        <strain evidence="2 3">SDU3-2</strain>
    </source>
</reference>
<feature type="domain" description="GGDEF" evidence="1">
    <location>
        <begin position="369"/>
        <end position="499"/>
    </location>
</feature>
<dbReference type="PANTHER" id="PTHR45138">
    <property type="entry name" value="REGULATORY COMPONENTS OF SENSORY TRANSDUCTION SYSTEM"/>
    <property type="match status" value="1"/>
</dbReference>
<keyword evidence="3" id="KW-1185">Reference proteome</keyword>
<dbReference type="GO" id="GO:0052621">
    <property type="term" value="F:diguanylate cyclase activity"/>
    <property type="evidence" value="ECO:0007669"/>
    <property type="project" value="TreeGrafter"/>
</dbReference>
<protein>
    <submittedName>
        <fullName evidence="2">GGDEF domain-containing protein</fullName>
    </submittedName>
</protein>
<dbReference type="AlphaFoldDB" id="A0A7X1NVU4"/>
<dbReference type="PANTHER" id="PTHR45138:SF9">
    <property type="entry name" value="DIGUANYLATE CYCLASE DGCM-RELATED"/>
    <property type="match status" value="1"/>
</dbReference>
<dbReference type="SMART" id="SM00267">
    <property type="entry name" value="GGDEF"/>
    <property type="match status" value="1"/>
</dbReference>
<dbReference type="InterPro" id="IPR000160">
    <property type="entry name" value="GGDEF_dom"/>
</dbReference>
<dbReference type="SUPFAM" id="SSF55073">
    <property type="entry name" value="Nucleotide cyclase"/>
    <property type="match status" value="1"/>
</dbReference>
<gene>
    <name evidence="2" type="ORF">F8S09_06905</name>
</gene>
<dbReference type="GO" id="GO:1902201">
    <property type="term" value="P:negative regulation of bacterial-type flagellum-dependent cell motility"/>
    <property type="evidence" value="ECO:0007669"/>
    <property type="project" value="TreeGrafter"/>
</dbReference>
<comment type="caution">
    <text evidence="2">The sequence shown here is derived from an EMBL/GenBank/DDBJ whole genome shotgun (WGS) entry which is preliminary data.</text>
</comment>
<dbReference type="Pfam" id="PF00990">
    <property type="entry name" value="GGDEF"/>
    <property type="match status" value="1"/>
</dbReference>
<dbReference type="InterPro" id="IPR011990">
    <property type="entry name" value="TPR-like_helical_dom_sf"/>
</dbReference>
<dbReference type="NCBIfam" id="TIGR00254">
    <property type="entry name" value="GGDEF"/>
    <property type="match status" value="1"/>
</dbReference>
<proteinExistence type="predicted"/>
<name>A0A7X1NVU4_9DEIO</name>
<dbReference type="EMBL" id="WBSL01000002">
    <property type="protein sequence ID" value="MPY66424.1"/>
    <property type="molecule type" value="Genomic_DNA"/>
</dbReference>
<dbReference type="InterPro" id="IPR029787">
    <property type="entry name" value="Nucleotide_cyclase"/>
</dbReference>
<evidence type="ECO:0000259" key="1">
    <source>
        <dbReference type="PROSITE" id="PS50887"/>
    </source>
</evidence>
<dbReference type="InterPro" id="IPR050469">
    <property type="entry name" value="Diguanylate_Cyclase"/>
</dbReference>
<organism evidence="2 3">
    <name type="scientific">Deinococcus terrestris</name>
    <dbReference type="NCBI Taxonomy" id="2651870"/>
    <lineage>
        <taxon>Bacteria</taxon>
        <taxon>Thermotogati</taxon>
        <taxon>Deinococcota</taxon>
        <taxon>Deinococci</taxon>
        <taxon>Deinococcales</taxon>
        <taxon>Deinococcaceae</taxon>
        <taxon>Deinococcus</taxon>
    </lineage>
</organism>
<dbReference type="GO" id="GO:0043709">
    <property type="term" value="P:cell adhesion involved in single-species biofilm formation"/>
    <property type="evidence" value="ECO:0007669"/>
    <property type="project" value="TreeGrafter"/>
</dbReference>
<dbReference type="Gene3D" id="1.25.40.10">
    <property type="entry name" value="Tetratricopeptide repeat domain"/>
    <property type="match status" value="1"/>
</dbReference>
<dbReference type="PROSITE" id="PS50887">
    <property type="entry name" value="GGDEF"/>
    <property type="match status" value="1"/>
</dbReference>
<evidence type="ECO:0000313" key="2">
    <source>
        <dbReference type="EMBL" id="MPY66424.1"/>
    </source>
</evidence>
<dbReference type="SUPFAM" id="SSF48452">
    <property type="entry name" value="TPR-like"/>
    <property type="match status" value="1"/>
</dbReference>
<dbReference type="GO" id="GO:0005886">
    <property type="term" value="C:plasma membrane"/>
    <property type="evidence" value="ECO:0007669"/>
    <property type="project" value="TreeGrafter"/>
</dbReference>